<proteinExistence type="predicted"/>
<evidence type="ECO:0000313" key="7">
    <source>
        <dbReference type="Proteomes" id="UP000429523"/>
    </source>
</evidence>
<evidence type="ECO:0008006" key="13">
    <source>
        <dbReference type="Google" id="ProtNLM"/>
    </source>
</evidence>
<evidence type="ECO:0000313" key="5">
    <source>
        <dbReference type="EMBL" id="KAE9237962.1"/>
    </source>
</evidence>
<dbReference type="EMBL" id="QXGD01000008">
    <property type="protein sequence ID" value="KAE9258100.1"/>
    <property type="molecule type" value="Genomic_DNA"/>
</dbReference>
<evidence type="ECO:0000313" key="8">
    <source>
        <dbReference type="Proteomes" id="UP000433483"/>
    </source>
</evidence>
<protein>
    <recommendedName>
        <fullName evidence="13">MULE transposase domain-containing protein</fullName>
    </recommendedName>
</protein>
<dbReference type="Proteomes" id="UP000433483">
    <property type="component" value="Unassembled WGS sequence"/>
</dbReference>
<evidence type="ECO:0000313" key="3">
    <source>
        <dbReference type="EMBL" id="KAE9140988.1"/>
    </source>
</evidence>
<reference evidence="7 8" key="1">
    <citation type="submission" date="2018-08" db="EMBL/GenBank/DDBJ databases">
        <title>Genomic investigation of the strawberry pathogen Phytophthora fragariae indicates pathogenicity is determined by transcriptional variation in three key races.</title>
        <authorList>
            <person name="Adams T.M."/>
            <person name="Armitage A.D."/>
            <person name="Sobczyk M.K."/>
            <person name="Bates H.J."/>
            <person name="Dunwell J.M."/>
            <person name="Nellist C.F."/>
            <person name="Harrison R.J."/>
        </authorList>
    </citation>
    <scope>NUCLEOTIDE SEQUENCE [LARGE SCALE GENOMIC DNA]</scope>
    <source>
        <strain evidence="6 9">BC-1</strain>
        <strain evidence="5 8">NOV-27</strain>
        <strain evidence="4 10">NOV-5</strain>
        <strain evidence="3 11">NOV-71</strain>
        <strain evidence="1 7">NOV-9</strain>
        <strain evidence="2 12">SCRP245</strain>
    </source>
</reference>
<dbReference type="EMBL" id="QXFW01000005">
    <property type="protein sequence ID" value="KAE9031169.1"/>
    <property type="molecule type" value="Genomic_DNA"/>
</dbReference>
<evidence type="ECO:0000313" key="11">
    <source>
        <dbReference type="Proteomes" id="UP000441208"/>
    </source>
</evidence>
<dbReference type="EMBL" id="QXFZ01000008">
    <property type="protein sequence ID" value="KAE9140988.1"/>
    <property type="molecule type" value="Genomic_DNA"/>
</dbReference>
<evidence type="ECO:0000313" key="12">
    <source>
        <dbReference type="Proteomes" id="UP000460718"/>
    </source>
</evidence>
<dbReference type="Proteomes" id="UP000441208">
    <property type="component" value="Unassembled WGS sequence"/>
</dbReference>
<sequence>MHLVVTLKLNIVGYPVLVCGITDASRSFHQLELFVTSQPQREHFAAAPVALCRRYARVNGAELQVEFVLGEADKAQHKAFRDVFADCSLKYLMCFYHIF</sequence>
<gene>
    <name evidence="6" type="ORF">PF002_g406</name>
    <name evidence="5" type="ORF">PF005_g433</name>
    <name evidence="4" type="ORF">PF006_g308</name>
    <name evidence="3" type="ORF">PF007_g438</name>
    <name evidence="1" type="ORF">PF009_g474</name>
    <name evidence="2" type="ORF">PF011_g252</name>
</gene>
<dbReference type="OrthoDB" id="128912at2759"/>
<dbReference type="AlphaFoldDB" id="A0A6A4ANF6"/>
<evidence type="ECO:0000313" key="2">
    <source>
        <dbReference type="EMBL" id="KAE9031169.1"/>
    </source>
</evidence>
<dbReference type="EMBL" id="QXGA01000006">
    <property type="protein sequence ID" value="KAE9155798.1"/>
    <property type="molecule type" value="Genomic_DNA"/>
</dbReference>
<evidence type="ECO:0000313" key="6">
    <source>
        <dbReference type="EMBL" id="KAE9258100.1"/>
    </source>
</evidence>
<evidence type="ECO:0000313" key="10">
    <source>
        <dbReference type="Proteomes" id="UP000440732"/>
    </source>
</evidence>
<evidence type="ECO:0000313" key="1">
    <source>
        <dbReference type="EMBL" id="KAE8949983.1"/>
    </source>
</evidence>
<dbReference type="Proteomes" id="UP000440367">
    <property type="component" value="Unassembled WGS sequence"/>
</dbReference>
<dbReference type="EMBL" id="QXGF01000009">
    <property type="protein sequence ID" value="KAE8949983.1"/>
    <property type="molecule type" value="Genomic_DNA"/>
</dbReference>
<keyword evidence="8" id="KW-1185">Reference proteome</keyword>
<organism evidence="6 9">
    <name type="scientific">Phytophthora fragariae</name>
    <dbReference type="NCBI Taxonomy" id="53985"/>
    <lineage>
        <taxon>Eukaryota</taxon>
        <taxon>Sar</taxon>
        <taxon>Stramenopiles</taxon>
        <taxon>Oomycota</taxon>
        <taxon>Peronosporomycetes</taxon>
        <taxon>Peronosporales</taxon>
        <taxon>Peronosporaceae</taxon>
        <taxon>Phytophthora</taxon>
    </lineage>
</organism>
<dbReference type="Proteomes" id="UP000429523">
    <property type="component" value="Unassembled WGS sequence"/>
</dbReference>
<dbReference type="EMBL" id="QXGB01000008">
    <property type="protein sequence ID" value="KAE9237962.1"/>
    <property type="molecule type" value="Genomic_DNA"/>
</dbReference>
<dbReference type="Proteomes" id="UP000440732">
    <property type="component" value="Unassembled WGS sequence"/>
</dbReference>
<evidence type="ECO:0000313" key="4">
    <source>
        <dbReference type="EMBL" id="KAE9155798.1"/>
    </source>
</evidence>
<accession>A0A6A4ANF6</accession>
<evidence type="ECO:0000313" key="9">
    <source>
        <dbReference type="Proteomes" id="UP000440367"/>
    </source>
</evidence>
<name>A0A6A4ANF6_9STRA</name>
<comment type="caution">
    <text evidence="6">The sequence shown here is derived from an EMBL/GenBank/DDBJ whole genome shotgun (WGS) entry which is preliminary data.</text>
</comment>
<dbReference type="Proteomes" id="UP000460718">
    <property type="component" value="Unassembled WGS sequence"/>
</dbReference>